<sequence length="293" mass="32227">MTVPHNLLPCVEGAPERPVEGLSVEHWGEGVHSTVEEWATNVGGLRRLRTGLVGSLEGISWGHSWRADMENYCEEPTYGADIESCCGELTFGELAYGAGIENFLHFSTLLDLEGSSRDSIDEESQSSKCENRINASPATRWQRPCIGVVVCLSIDQGKLLKEYKGVEAVGRKGRGSNDEPNGAQLPKNKVLVRKEMDSEECHSATEADLPIARKGRRCKVTDSRAMGSTALWYRRGGTFIESLIPCSHGGRALVMKGAKEVENAEANSKYQEKIKGQRPRNFIRPVSTSFSLK</sequence>
<gene>
    <name evidence="1" type="ORF">BHM03_00042589</name>
</gene>
<name>A0A445MKK0_ENSVE</name>
<evidence type="ECO:0000313" key="1">
    <source>
        <dbReference type="EMBL" id="RZR74756.1"/>
    </source>
</evidence>
<protein>
    <submittedName>
        <fullName evidence="1">Uncharacterized protein</fullName>
    </submittedName>
</protein>
<dbReference type="AlphaFoldDB" id="A0A445MKK0"/>
<dbReference type="Proteomes" id="UP000290560">
    <property type="component" value="Unassembled WGS sequence"/>
</dbReference>
<organism evidence="1">
    <name type="scientific">Ensete ventricosum</name>
    <name type="common">Abyssinian banana</name>
    <name type="synonym">Musa ensete</name>
    <dbReference type="NCBI Taxonomy" id="4639"/>
    <lineage>
        <taxon>Eukaryota</taxon>
        <taxon>Viridiplantae</taxon>
        <taxon>Streptophyta</taxon>
        <taxon>Embryophyta</taxon>
        <taxon>Tracheophyta</taxon>
        <taxon>Spermatophyta</taxon>
        <taxon>Magnoliopsida</taxon>
        <taxon>Liliopsida</taxon>
        <taxon>Zingiberales</taxon>
        <taxon>Musaceae</taxon>
        <taxon>Ensete</taxon>
    </lineage>
</organism>
<dbReference type="EMBL" id="KV876373">
    <property type="protein sequence ID" value="RZR74756.1"/>
    <property type="molecule type" value="Genomic_DNA"/>
</dbReference>
<accession>A0A445MKK0</accession>
<proteinExistence type="predicted"/>
<reference evidence="1" key="1">
    <citation type="journal article" date="2018" name="Data Brief">
        <title>Genome sequence data from 17 accessions of Ensete ventricosum, a staple food crop for millions in Ethiopia.</title>
        <authorList>
            <person name="Yemataw Z."/>
            <person name="Muzemil S."/>
            <person name="Ambachew D."/>
            <person name="Tripathi L."/>
            <person name="Tesfaye K."/>
            <person name="Chala A."/>
            <person name="Farbos A."/>
            <person name="O'Neill P."/>
            <person name="Moore K."/>
            <person name="Grant M."/>
            <person name="Studholme D.J."/>
        </authorList>
    </citation>
    <scope>NUCLEOTIDE SEQUENCE [LARGE SCALE GENOMIC DNA]</scope>
    <source>
        <tissue evidence="1">Leaf</tissue>
    </source>
</reference>